<keyword evidence="1" id="KW-1133">Transmembrane helix</keyword>
<evidence type="ECO:0000313" key="2">
    <source>
        <dbReference type="EMBL" id="KAJ1192664.1"/>
    </source>
</evidence>
<accession>A0AAV7UUD1</accession>
<evidence type="ECO:0000256" key="1">
    <source>
        <dbReference type="SAM" id="Phobius"/>
    </source>
</evidence>
<keyword evidence="3" id="KW-1185">Reference proteome</keyword>
<dbReference type="AlphaFoldDB" id="A0AAV7UUD1"/>
<name>A0AAV7UUD1_PLEWA</name>
<comment type="caution">
    <text evidence="2">The sequence shown here is derived from an EMBL/GenBank/DDBJ whole genome shotgun (WGS) entry which is preliminary data.</text>
</comment>
<dbReference type="Proteomes" id="UP001066276">
    <property type="component" value="Chromosome 2_2"/>
</dbReference>
<dbReference type="EMBL" id="JANPWB010000004">
    <property type="protein sequence ID" value="KAJ1192664.1"/>
    <property type="molecule type" value="Genomic_DNA"/>
</dbReference>
<keyword evidence="1" id="KW-0472">Membrane</keyword>
<keyword evidence="1" id="KW-0812">Transmembrane</keyword>
<protein>
    <recommendedName>
        <fullName evidence="4">Secreted peptide</fullName>
    </recommendedName>
</protein>
<feature type="transmembrane region" description="Helical" evidence="1">
    <location>
        <begin position="37"/>
        <end position="65"/>
    </location>
</feature>
<evidence type="ECO:0008006" key="4">
    <source>
        <dbReference type="Google" id="ProtNLM"/>
    </source>
</evidence>
<gene>
    <name evidence="2" type="ORF">NDU88_001970</name>
</gene>
<organism evidence="2 3">
    <name type="scientific">Pleurodeles waltl</name>
    <name type="common">Iberian ribbed newt</name>
    <dbReference type="NCBI Taxonomy" id="8319"/>
    <lineage>
        <taxon>Eukaryota</taxon>
        <taxon>Metazoa</taxon>
        <taxon>Chordata</taxon>
        <taxon>Craniata</taxon>
        <taxon>Vertebrata</taxon>
        <taxon>Euteleostomi</taxon>
        <taxon>Amphibia</taxon>
        <taxon>Batrachia</taxon>
        <taxon>Caudata</taxon>
        <taxon>Salamandroidea</taxon>
        <taxon>Salamandridae</taxon>
        <taxon>Pleurodelinae</taxon>
        <taxon>Pleurodeles</taxon>
    </lineage>
</organism>
<evidence type="ECO:0000313" key="3">
    <source>
        <dbReference type="Proteomes" id="UP001066276"/>
    </source>
</evidence>
<reference evidence="2" key="1">
    <citation type="journal article" date="2022" name="bioRxiv">
        <title>Sequencing and chromosome-scale assembly of the giantPleurodeles waltlgenome.</title>
        <authorList>
            <person name="Brown T."/>
            <person name="Elewa A."/>
            <person name="Iarovenko S."/>
            <person name="Subramanian E."/>
            <person name="Araus A.J."/>
            <person name="Petzold A."/>
            <person name="Susuki M."/>
            <person name="Suzuki K.-i.T."/>
            <person name="Hayashi T."/>
            <person name="Toyoda A."/>
            <person name="Oliveira C."/>
            <person name="Osipova E."/>
            <person name="Leigh N.D."/>
            <person name="Simon A."/>
            <person name="Yun M.H."/>
        </authorList>
    </citation>
    <scope>NUCLEOTIDE SEQUENCE</scope>
    <source>
        <strain evidence="2">20211129_DDA</strain>
        <tissue evidence="2">Liver</tissue>
    </source>
</reference>
<proteinExistence type="predicted"/>
<sequence length="69" mass="7992">MVTRRAGAVLVYTRLVPLVPDSCCCVVLRRVQYAERYFGIALPAWLIILRICCIDYTVFCAIELIRKRQ</sequence>